<keyword evidence="1" id="KW-0812">Transmembrane</keyword>
<sequence>MNNIVNLMRYTTFVFIAAVSCYFVVRDAVPVLTFTGERYATFELDVIIVFLHVLGGFLALFIGPLQFSSRLRKRYPIWHRSAGKVYVYSIFLAAPISFYLLLDFGGVQFALPTFIFGFLWLLNTLVAFLLAVKKRFLLHFQFMVRSYALTFAFVSVRTVWPLLEFLGIIDSATAEDPGDFLFITREWGMLVITILVPEVWFIWRYQLRSIFVRNKTMQADIKSYA</sequence>
<dbReference type="AlphaFoldDB" id="A0A1M5DV72"/>
<dbReference type="OrthoDB" id="8759010at2"/>
<dbReference type="Proteomes" id="UP000184170">
    <property type="component" value="Unassembled WGS sequence"/>
</dbReference>
<evidence type="ECO:0000313" key="2">
    <source>
        <dbReference type="EMBL" id="SHF70897.1"/>
    </source>
</evidence>
<evidence type="ECO:0000313" key="3">
    <source>
        <dbReference type="Proteomes" id="UP000184170"/>
    </source>
</evidence>
<dbReference type="InterPro" id="IPR018750">
    <property type="entry name" value="DUF2306_membrane"/>
</dbReference>
<feature type="transmembrane region" description="Helical" evidence="1">
    <location>
        <begin position="187"/>
        <end position="205"/>
    </location>
</feature>
<feature type="transmembrane region" description="Helical" evidence="1">
    <location>
        <begin position="144"/>
        <end position="163"/>
    </location>
</feature>
<dbReference type="RefSeq" id="WP_084535985.1">
    <property type="nucleotide sequence ID" value="NZ_FQVA01000003.1"/>
</dbReference>
<proteinExistence type="predicted"/>
<evidence type="ECO:0000256" key="1">
    <source>
        <dbReference type="SAM" id="Phobius"/>
    </source>
</evidence>
<keyword evidence="3" id="KW-1185">Reference proteome</keyword>
<feature type="transmembrane region" description="Helical" evidence="1">
    <location>
        <begin position="85"/>
        <end position="102"/>
    </location>
</feature>
<dbReference type="STRING" id="494016.SAMN04487965_2510"/>
<feature type="transmembrane region" description="Helical" evidence="1">
    <location>
        <begin position="7"/>
        <end position="25"/>
    </location>
</feature>
<dbReference type="Pfam" id="PF10067">
    <property type="entry name" value="DUF2306"/>
    <property type="match status" value="1"/>
</dbReference>
<organism evidence="2 3">
    <name type="scientific">Microbulbifer donghaiensis</name>
    <dbReference type="NCBI Taxonomy" id="494016"/>
    <lineage>
        <taxon>Bacteria</taxon>
        <taxon>Pseudomonadati</taxon>
        <taxon>Pseudomonadota</taxon>
        <taxon>Gammaproteobacteria</taxon>
        <taxon>Cellvibrionales</taxon>
        <taxon>Microbulbiferaceae</taxon>
        <taxon>Microbulbifer</taxon>
    </lineage>
</organism>
<name>A0A1M5DV72_9GAMM</name>
<gene>
    <name evidence="2" type="ORF">SAMN04487965_2510</name>
</gene>
<keyword evidence="1" id="KW-0472">Membrane</keyword>
<feature type="transmembrane region" description="Helical" evidence="1">
    <location>
        <begin position="45"/>
        <end position="65"/>
    </location>
</feature>
<accession>A0A1M5DV72</accession>
<protein>
    <submittedName>
        <fullName evidence="2">Predicted membrane protein</fullName>
    </submittedName>
</protein>
<keyword evidence="1" id="KW-1133">Transmembrane helix</keyword>
<dbReference type="EMBL" id="FQVA01000003">
    <property type="protein sequence ID" value="SHF70897.1"/>
    <property type="molecule type" value="Genomic_DNA"/>
</dbReference>
<feature type="transmembrane region" description="Helical" evidence="1">
    <location>
        <begin position="114"/>
        <end position="132"/>
    </location>
</feature>
<reference evidence="3" key="1">
    <citation type="submission" date="2016-11" db="EMBL/GenBank/DDBJ databases">
        <authorList>
            <person name="Varghese N."/>
            <person name="Submissions S."/>
        </authorList>
    </citation>
    <scope>NUCLEOTIDE SEQUENCE [LARGE SCALE GENOMIC DNA]</scope>
    <source>
        <strain evidence="3">CGMCC 1.7063</strain>
    </source>
</reference>